<dbReference type="PANTHER" id="PTHR32411">
    <property type="entry name" value="CYSTEINE-RICH REPEAT SECRETORY PROTEIN 38-RELATED"/>
    <property type="match status" value="1"/>
</dbReference>
<keyword evidence="9" id="KW-1185">Reference proteome</keyword>
<keyword evidence="2" id="KW-0964">Secreted</keyword>
<dbReference type="Proteomes" id="UP001341840">
    <property type="component" value="Unassembled WGS sequence"/>
</dbReference>
<reference evidence="8 9" key="1">
    <citation type="journal article" date="2023" name="Plants (Basel)">
        <title>Bridging the Gap: Combining Genomics and Transcriptomics Approaches to Understand Stylosanthes scabra, an Orphan Legume from the Brazilian Caatinga.</title>
        <authorList>
            <person name="Ferreira-Neto J.R.C."/>
            <person name="da Silva M.D."/>
            <person name="Binneck E."/>
            <person name="de Melo N.F."/>
            <person name="da Silva R.H."/>
            <person name="de Melo A.L.T.M."/>
            <person name="Pandolfi V."/>
            <person name="Bustamante F.O."/>
            <person name="Brasileiro-Vidal A.C."/>
            <person name="Benko-Iseppon A.M."/>
        </authorList>
    </citation>
    <scope>NUCLEOTIDE SEQUENCE [LARGE SCALE GENOMIC DNA]</scope>
    <source>
        <tissue evidence="8">Leaves</tissue>
    </source>
</reference>
<dbReference type="Pfam" id="PF01657">
    <property type="entry name" value="Stress-antifung"/>
    <property type="match status" value="2"/>
</dbReference>
<evidence type="ECO:0000256" key="1">
    <source>
        <dbReference type="ARBA" id="ARBA00004613"/>
    </source>
</evidence>
<accession>A0ABU6VR15</accession>
<evidence type="ECO:0000256" key="6">
    <source>
        <dbReference type="SAM" id="SignalP"/>
    </source>
</evidence>
<feature type="signal peptide" evidence="6">
    <location>
        <begin position="1"/>
        <end position="20"/>
    </location>
</feature>
<name>A0ABU6VR15_9FABA</name>
<evidence type="ECO:0000256" key="2">
    <source>
        <dbReference type="ARBA" id="ARBA00022525"/>
    </source>
</evidence>
<gene>
    <name evidence="8" type="ORF">PIB30_084374</name>
</gene>
<dbReference type="EMBL" id="JASCZI010152402">
    <property type="protein sequence ID" value="MED6176071.1"/>
    <property type="molecule type" value="Genomic_DNA"/>
</dbReference>
<evidence type="ECO:0000256" key="5">
    <source>
        <dbReference type="ARBA" id="ARBA00038515"/>
    </source>
</evidence>
<comment type="subcellular location">
    <subcellularLocation>
        <location evidence="1">Secreted</location>
    </subcellularLocation>
</comment>
<dbReference type="Gene3D" id="3.30.430.20">
    <property type="entry name" value="Gnk2 domain, C-X8-C-X2-C motif"/>
    <property type="match status" value="2"/>
</dbReference>
<dbReference type="InterPro" id="IPR038408">
    <property type="entry name" value="GNK2_sf"/>
</dbReference>
<comment type="similarity">
    <text evidence="5">Belongs to the cysteine-rich repeat secretory protein family.</text>
</comment>
<comment type="caution">
    <text evidence="8">The sequence shown here is derived from an EMBL/GenBank/DDBJ whole genome shotgun (WGS) entry which is preliminary data.</text>
</comment>
<dbReference type="PANTHER" id="PTHR32411:SF43">
    <property type="entry name" value="CYSTEINE-RICH REPEAT SECRETORY PROTEIN 38"/>
    <property type="match status" value="1"/>
</dbReference>
<keyword evidence="3 6" id="KW-0732">Signal</keyword>
<sequence length="247" mass="27337">MFSYRIILLSLLCLWLSTKGGNSTSPLFRYCFNHENYTDPSPYATNLNQLFNLLYTKVPPHGFGLASTGQPQDQVNGLALCRGDVNTTSCMSCVNEASKKLLERCPYKKGAIIWYDYCLLKYSNENFFGEIDEKNKFYMVNVYDVEGDAASFNGKVSELLSNLSYKASESSVLYASGELKFDDEEEGSKTVYGLAQCTGDLVGSSCKKCLDDAVAEIPDCCDGKQGGRVVGGSCYVRYELYPIVESS</sequence>
<keyword evidence="4" id="KW-0677">Repeat</keyword>
<dbReference type="CDD" id="cd23509">
    <property type="entry name" value="Gnk2-like"/>
    <property type="match status" value="2"/>
</dbReference>
<dbReference type="InterPro" id="IPR050581">
    <property type="entry name" value="CRR_secretory_protein"/>
</dbReference>
<evidence type="ECO:0000313" key="9">
    <source>
        <dbReference type="Proteomes" id="UP001341840"/>
    </source>
</evidence>
<organism evidence="8 9">
    <name type="scientific">Stylosanthes scabra</name>
    <dbReference type="NCBI Taxonomy" id="79078"/>
    <lineage>
        <taxon>Eukaryota</taxon>
        <taxon>Viridiplantae</taxon>
        <taxon>Streptophyta</taxon>
        <taxon>Embryophyta</taxon>
        <taxon>Tracheophyta</taxon>
        <taxon>Spermatophyta</taxon>
        <taxon>Magnoliopsida</taxon>
        <taxon>eudicotyledons</taxon>
        <taxon>Gunneridae</taxon>
        <taxon>Pentapetalae</taxon>
        <taxon>rosids</taxon>
        <taxon>fabids</taxon>
        <taxon>Fabales</taxon>
        <taxon>Fabaceae</taxon>
        <taxon>Papilionoideae</taxon>
        <taxon>50 kb inversion clade</taxon>
        <taxon>dalbergioids sensu lato</taxon>
        <taxon>Dalbergieae</taxon>
        <taxon>Pterocarpus clade</taxon>
        <taxon>Stylosanthes</taxon>
    </lineage>
</organism>
<dbReference type="PROSITE" id="PS51473">
    <property type="entry name" value="GNK2"/>
    <property type="match status" value="2"/>
</dbReference>
<feature type="domain" description="Gnk2-homologous" evidence="7">
    <location>
        <begin position="25"/>
        <end position="127"/>
    </location>
</feature>
<feature type="domain" description="Gnk2-homologous" evidence="7">
    <location>
        <begin position="133"/>
        <end position="243"/>
    </location>
</feature>
<evidence type="ECO:0000256" key="4">
    <source>
        <dbReference type="ARBA" id="ARBA00022737"/>
    </source>
</evidence>
<evidence type="ECO:0000259" key="7">
    <source>
        <dbReference type="PROSITE" id="PS51473"/>
    </source>
</evidence>
<feature type="chain" id="PRO_5046866607" description="Gnk2-homologous domain-containing protein" evidence="6">
    <location>
        <begin position="21"/>
        <end position="247"/>
    </location>
</feature>
<dbReference type="InterPro" id="IPR002902">
    <property type="entry name" value="GNK2"/>
</dbReference>
<protein>
    <recommendedName>
        <fullName evidence="7">Gnk2-homologous domain-containing protein</fullName>
    </recommendedName>
</protein>
<evidence type="ECO:0000256" key="3">
    <source>
        <dbReference type="ARBA" id="ARBA00022729"/>
    </source>
</evidence>
<proteinExistence type="inferred from homology"/>
<evidence type="ECO:0000313" key="8">
    <source>
        <dbReference type="EMBL" id="MED6176071.1"/>
    </source>
</evidence>